<keyword evidence="3" id="KW-1185">Reference proteome</keyword>
<proteinExistence type="predicted"/>
<dbReference type="PANTHER" id="PTHR31442:SF40">
    <property type="entry name" value="HOMEODOMAIN-LIKE SUPERFAMILY PROTEIN"/>
    <property type="match status" value="1"/>
</dbReference>
<comment type="caution">
    <text evidence="2">The sequence shown here is derived from an EMBL/GenBank/DDBJ whole genome shotgun (WGS) entry which is preliminary data.</text>
</comment>
<reference evidence="3" key="1">
    <citation type="submission" date="2024-07" db="EMBL/GenBank/DDBJ databases">
        <title>Two chromosome-level genome assemblies of Korean endemic species Abeliophyllum distichum and Forsythia ovata (Oleaceae).</title>
        <authorList>
            <person name="Jang H."/>
        </authorList>
    </citation>
    <scope>NUCLEOTIDE SEQUENCE [LARGE SCALE GENOMIC DNA]</scope>
</reference>
<dbReference type="InterPro" id="IPR044841">
    <property type="entry name" value="LUX/BOA-like"/>
</dbReference>
<dbReference type="PANTHER" id="PTHR31442">
    <property type="entry name" value="HOMEODOMAIN-LIKE SUPERFAMILY PROTEIN-RELATED"/>
    <property type="match status" value="1"/>
</dbReference>
<dbReference type="Proteomes" id="UP001604277">
    <property type="component" value="Unassembled WGS sequence"/>
</dbReference>
<dbReference type="Gene3D" id="1.10.10.60">
    <property type="entry name" value="Homeodomain-like"/>
    <property type="match status" value="1"/>
</dbReference>
<feature type="compositionally biased region" description="Basic and acidic residues" evidence="1">
    <location>
        <begin position="27"/>
        <end position="37"/>
    </location>
</feature>
<dbReference type="EMBL" id="JBFOLJ010000014">
    <property type="protein sequence ID" value="KAL2478851.1"/>
    <property type="molecule type" value="Genomic_DNA"/>
</dbReference>
<name>A0ABD1QRM6_9LAMI</name>
<accession>A0ABD1QRM6</accession>
<dbReference type="AlphaFoldDB" id="A0ABD1QRM6"/>
<sequence length="186" mass="21362">MAARGSQKKKDEYKGKDYKQTGSVEDGEQHQKPHEDSEYLSSANEGSWKNPKKRKDEEDEAEESDDTSTLKRPRVVWSVELHQQFVTVVNHLGLDSCGKFISFIIYCRSSHMKQLWLEVADCGGCNKISSMNWPLSCVCGQRDESDAFPSFDLTHVQEECLHMLQNRIDIAYDSFSPEHQEALREL</sequence>
<feature type="compositionally biased region" description="Acidic residues" evidence="1">
    <location>
        <begin position="57"/>
        <end position="66"/>
    </location>
</feature>
<evidence type="ECO:0000256" key="1">
    <source>
        <dbReference type="SAM" id="MobiDB-lite"/>
    </source>
</evidence>
<feature type="region of interest" description="Disordered" evidence="1">
    <location>
        <begin position="1"/>
        <end position="69"/>
    </location>
</feature>
<gene>
    <name evidence="2" type="ORF">Fot_47865</name>
</gene>
<feature type="compositionally biased region" description="Basic and acidic residues" evidence="1">
    <location>
        <begin position="8"/>
        <end position="19"/>
    </location>
</feature>
<protein>
    <submittedName>
        <fullName evidence="2">Two-component response regulator</fullName>
    </submittedName>
</protein>
<evidence type="ECO:0000313" key="2">
    <source>
        <dbReference type="EMBL" id="KAL2478851.1"/>
    </source>
</evidence>
<organism evidence="2 3">
    <name type="scientific">Forsythia ovata</name>
    <dbReference type="NCBI Taxonomy" id="205694"/>
    <lineage>
        <taxon>Eukaryota</taxon>
        <taxon>Viridiplantae</taxon>
        <taxon>Streptophyta</taxon>
        <taxon>Embryophyta</taxon>
        <taxon>Tracheophyta</taxon>
        <taxon>Spermatophyta</taxon>
        <taxon>Magnoliopsida</taxon>
        <taxon>eudicotyledons</taxon>
        <taxon>Gunneridae</taxon>
        <taxon>Pentapetalae</taxon>
        <taxon>asterids</taxon>
        <taxon>lamiids</taxon>
        <taxon>Lamiales</taxon>
        <taxon>Oleaceae</taxon>
        <taxon>Forsythieae</taxon>
        <taxon>Forsythia</taxon>
    </lineage>
</organism>
<evidence type="ECO:0000313" key="3">
    <source>
        <dbReference type="Proteomes" id="UP001604277"/>
    </source>
</evidence>